<reference evidence="1 2" key="1">
    <citation type="journal article" date="2022" name="Plant J.">
        <title>Chromosome-level genome of Camellia lanceoleosa provides a valuable resource for understanding genome evolution and self-incompatibility.</title>
        <authorList>
            <person name="Gong W."/>
            <person name="Xiao S."/>
            <person name="Wang L."/>
            <person name="Liao Z."/>
            <person name="Chang Y."/>
            <person name="Mo W."/>
            <person name="Hu G."/>
            <person name="Li W."/>
            <person name="Zhao G."/>
            <person name="Zhu H."/>
            <person name="Hu X."/>
            <person name="Ji K."/>
            <person name="Xiang X."/>
            <person name="Song Q."/>
            <person name="Yuan D."/>
            <person name="Jin S."/>
            <person name="Zhang L."/>
        </authorList>
    </citation>
    <scope>NUCLEOTIDE SEQUENCE [LARGE SCALE GENOMIC DNA]</scope>
    <source>
        <strain evidence="1">SQ_2022a</strain>
    </source>
</reference>
<protein>
    <submittedName>
        <fullName evidence="1">Pectinesterase QRT1</fullName>
    </submittedName>
</protein>
<evidence type="ECO:0000313" key="1">
    <source>
        <dbReference type="EMBL" id="KAI8009203.1"/>
    </source>
</evidence>
<proteinExistence type="predicted"/>
<gene>
    <name evidence="1" type="ORF">LOK49_LG07G03522</name>
</gene>
<evidence type="ECO:0000313" key="2">
    <source>
        <dbReference type="Proteomes" id="UP001060215"/>
    </source>
</evidence>
<organism evidence="1 2">
    <name type="scientific">Camellia lanceoleosa</name>
    <dbReference type="NCBI Taxonomy" id="1840588"/>
    <lineage>
        <taxon>Eukaryota</taxon>
        <taxon>Viridiplantae</taxon>
        <taxon>Streptophyta</taxon>
        <taxon>Embryophyta</taxon>
        <taxon>Tracheophyta</taxon>
        <taxon>Spermatophyta</taxon>
        <taxon>Magnoliopsida</taxon>
        <taxon>eudicotyledons</taxon>
        <taxon>Gunneridae</taxon>
        <taxon>Pentapetalae</taxon>
        <taxon>asterids</taxon>
        <taxon>Ericales</taxon>
        <taxon>Theaceae</taxon>
        <taxon>Camellia</taxon>
    </lineage>
</organism>
<comment type="caution">
    <text evidence="1">The sequence shown here is derived from an EMBL/GenBank/DDBJ whole genome shotgun (WGS) entry which is preliminary data.</text>
</comment>
<accession>A0ACC0H8L6</accession>
<dbReference type="Proteomes" id="UP001060215">
    <property type="component" value="Chromosome 7"/>
</dbReference>
<keyword evidence="2" id="KW-1185">Reference proteome</keyword>
<sequence length="351" mass="39685">MGSLVAGFLVLFLGSIEVGSGKSQAYTMNYITWEDMKVDLQKERLDLTEEQNRKRFVSICFIFVLDLVLYLRDHVNKSEASPYMKIKFNNIEQPLNLLCTKGHFQTLPRTEQLKRMKLTCLEACSVMRDFSILFPYGIVHVGLICQLLFQTNGGRVIGDECEVDKEETLPQEVEEVKPQICSDHLATTINWEVNDGTSLEEGSTELAKERTNKIMQNFAKALWNVLKQYKGKLEIESVLIQLYAHRGDAVLDLACGKVETGGNPGFLVLFLGSIEVGSGKSQAYTMNYITWEDMKVDLQKERLDLTEEQNRRQVIIVDQNGKGDSVTVQGAVDMVPLLSSQRVKIYIHSGI</sequence>
<dbReference type="EMBL" id="CM045764">
    <property type="protein sequence ID" value="KAI8009203.1"/>
    <property type="molecule type" value="Genomic_DNA"/>
</dbReference>
<name>A0ACC0H8L6_9ERIC</name>